<dbReference type="STRING" id="634436.SAMN05216361_4046"/>
<dbReference type="PANTHER" id="PTHR43179">
    <property type="entry name" value="RHAMNOSYLTRANSFERASE WBBL"/>
    <property type="match status" value="1"/>
</dbReference>
<dbReference type="PANTHER" id="PTHR43179:SF12">
    <property type="entry name" value="GALACTOFURANOSYLTRANSFERASE GLFT2"/>
    <property type="match status" value="1"/>
</dbReference>
<proteinExistence type="inferred from homology"/>
<dbReference type="SUPFAM" id="SSF53448">
    <property type="entry name" value="Nucleotide-diphospho-sugar transferases"/>
    <property type="match status" value="1"/>
</dbReference>
<reference evidence="7" key="1">
    <citation type="submission" date="2016-11" db="EMBL/GenBank/DDBJ databases">
        <authorList>
            <person name="Varghese N."/>
            <person name="Submissions S."/>
        </authorList>
    </citation>
    <scope>NUCLEOTIDE SEQUENCE [LARGE SCALE GENOMIC DNA]</scope>
    <source>
        <strain evidence="7">CGMCC 1.8995</strain>
    </source>
</reference>
<evidence type="ECO:0000256" key="3">
    <source>
        <dbReference type="ARBA" id="ARBA00022679"/>
    </source>
</evidence>
<gene>
    <name evidence="6" type="ORF">SAMN05216361_4046</name>
</gene>
<keyword evidence="7" id="KW-1185">Reference proteome</keyword>
<feature type="region of interest" description="Disordered" evidence="4">
    <location>
        <begin position="318"/>
        <end position="348"/>
    </location>
</feature>
<dbReference type="Pfam" id="PF00535">
    <property type="entry name" value="Glycos_transf_2"/>
    <property type="match status" value="1"/>
</dbReference>
<dbReference type="GO" id="GO:0016757">
    <property type="term" value="F:glycosyltransferase activity"/>
    <property type="evidence" value="ECO:0007669"/>
    <property type="project" value="UniProtKB-KW"/>
</dbReference>
<keyword evidence="3 6" id="KW-0808">Transferase</keyword>
<accession>A0A1M5R6I4</accession>
<feature type="domain" description="Glycosyltransferase 2-like" evidence="5">
    <location>
        <begin position="8"/>
        <end position="127"/>
    </location>
</feature>
<protein>
    <submittedName>
        <fullName evidence="6">Glycosyltransferase, GT2 family</fullName>
    </submittedName>
</protein>
<evidence type="ECO:0000313" key="6">
    <source>
        <dbReference type="EMBL" id="SHH21463.1"/>
    </source>
</evidence>
<dbReference type="RefSeq" id="WP_073324993.1">
    <property type="nucleotide sequence ID" value="NZ_FQWD01000007.1"/>
</dbReference>
<dbReference type="AlphaFoldDB" id="A0A1M5R6I4"/>
<dbReference type="InterPro" id="IPR001173">
    <property type="entry name" value="Glyco_trans_2-like"/>
</dbReference>
<evidence type="ECO:0000256" key="1">
    <source>
        <dbReference type="ARBA" id="ARBA00006739"/>
    </source>
</evidence>
<evidence type="ECO:0000313" key="7">
    <source>
        <dbReference type="Proteomes" id="UP000184520"/>
    </source>
</evidence>
<dbReference type="InterPro" id="IPR029044">
    <property type="entry name" value="Nucleotide-diphossugar_trans"/>
</dbReference>
<evidence type="ECO:0000259" key="5">
    <source>
        <dbReference type="Pfam" id="PF00535"/>
    </source>
</evidence>
<sequence length="348" mass="39028">METQLAVSVIIPTYNREAELKQTLSHLLEQTTRQFEIIVVDNSSVDNTAGMVASMAEHTEIPIRYFVKPPNGPASARNLGLANRKAPKVLFLDSDVNLKQDWIATALQFMQARPDATGVGGAVIYDFDRQRVNAFGGDIGFFGFAWDLCENVSIDTLTEPEQRIWINCSAMLVNADALEQVGAFDERYFYGYEDSDIGWKLNIAGYSVWVHPELHAYHKVQAQPGEANGIIVRHYCKNRLASLIQNAQAPALLARLFLYLSFSLIDLVVKPYRLAKLSALGWNILQLPTTWSQRKHIQALRKVDDDAIFSLGEKRWLPPTPLNGQRRRPVELEGAESTAPTSKADDRV</sequence>
<dbReference type="Gene3D" id="3.90.550.10">
    <property type="entry name" value="Spore Coat Polysaccharide Biosynthesis Protein SpsA, Chain A"/>
    <property type="match status" value="1"/>
</dbReference>
<evidence type="ECO:0000256" key="4">
    <source>
        <dbReference type="SAM" id="MobiDB-lite"/>
    </source>
</evidence>
<dbReference type="EMBL" id="FQWD01000007">
    <property type="protein sequence ID" value="SHH21463.1"/>
    <property type="molecule type" value="Genomic_DNA"/>
</dbReference>
<organism evidence="6 7">
    <name type="scientific">Marisediminitalea aggregata</name>
    <dbReference type="NCBI Taxonomy" id="634436"/>
    <lineage>
        <taxon>Bacteria</taxon>
        <taxon>Pseudomonadati</taxon>
        <taxon>Pseudomonadota</taxon>
        <taxon>Gammaproteobacteria</taxon>
        <taxon>Alteromonadales</taxon>
        <taxon>Alteromonadaceae</taxon>
        <taxon>Marisediminitalea</taxon>
    </lineage>
</organism>
<evidence type="ECO:0000256" key="2">
    <source>
        <dbReference type="ARBA" id="ARBA00022676"/>
    </source>
</evidence>
<comment type="similarity">
    <text evidence="1">Belongs to the glycosyltransferase 2 family.</text>
</comment>
<keyword evidence="2" id="KW-0328">Glycosyltransferase</keyword>
<name>A0A1M5R6I4_9ALTE</name>
<dbReference type="Proteomes" id="UP000184520">
    <property type="component" value="Unassembled WGS sequence"/>
</dbReference>